<dbReference type="Gene3D" id="2.60.120.1440">
    <property type="match status" value="1"/>
</dbReference>
<dbReference type="Pfam" id="PF16220">
    <property type="entry name" value="DUF4880"/>
    <property type="match status" value="1"/>
</dbReference>
<accession>A0A0A1YW60</accession>
<dbReference type="GO" id="GO:0016989">
    <property type="term" value="F:sigma factor antagonist activity"/>
    <property type="evidence" value="ECO:0007669"/>
    <property type="project" value="TreeGrafter"/>
</dbReference>
<dbReference type="Pfam" id="PF04773">
    <property type="entry name" value="FecR"/>
    <property type="match status" value="1"/>
</dbReference>
<reference evidence="3 4" key="1">
    <citation type="journal article" date="2013" name="Genome Announc.">
        <title>Draft Genome Sequence of Pseudomonas fluorescens LMG 5329, a White Line-Inducing Principle-Producing Bioindicator for the Mushroom Pathogen Pseudomonas tolaasii.</title>
        <authorList>
            <person name="Ghequire M.G."/>
            <person name="Rokni-Zadeh H."/>
            <person name="Zarrineh P."/>
            <person name="De Mot R."/>
        </authorList>
    </citation>
    <scope>NUCLEOTIDE SEQUENCE [LARGE SCALE GENOMIC DNA]</scope>
    <source>
        <strain evidence="3 4">LMG 5329</strain>
    </source>
</reference>
<dbReference type="EMBL" id="ASGY01000219">
    <property type="protein sequence ID" value="KGE64697.1"/>
    <property type="molecule type" value="Genomic_DNA"/>
</dbReference>
<name>A0A0A1YW60_PSEFL</name>
<dbReference type="InterPro" id="IPR032623">
    <property type="entry name" value="FecR_N"/>
</dbReference>
<feature type="domain" description="FecR N-terminal" evidence="2">
    <location>
        <begin position="8"/>
        <end position="47"/>
    </location>
</feature>
<dbReference type="PANTHER" id="PTHR30273:SF2">
    <property type="entry name" value="PROTEIN FECR"/>
    <property type="match status" value="1"/>
</dbReference>
<dbReference type="PANTHER" id="PTHR30273">
    <property type="entry name" value="PERIPLASMIC SIGNAL SENSOR AND SIGMA FACTOR ACTIVATOR FECR-RELATED"/>
    <property type="match status" value="1"/>
</dbReference>
<comment type="caution">
    <text evidence="3">The sequence shown here is derived from an EMBL/GenBank/DDBJ whole genome shotgun (WGS) entry which is preliminary data.</text>
</comment>
<proteinExistence type="predicted"/>
<evidence type="ECO:0000259" key="2">
    <source>
        <dbReference type="Pfam" id="PF16220"/>
    </source>
</evidence>
<evidence type="ECO:0000259" key="1">
    <source>
        <dbReference type="Pfam" id="PF04773"/>
    </source>
</evidence>
<evidence type="ECO:0000313" key="4">
    <source>
        <dbReference type="Proteomes" id="UP000030060"/>
    </source>
</evidence>
<dbReference type="InterPro" id="IPR006860">
    <property type="entry name" value="FecR"/>
</dbReference>
<dbReference type="InterPro" id="IPR012373">
    <property type="entry name" value="Ferrdict_sens_TM"/>
</dbReference>
<dbReference type="AlphaFoldDB" id="A0A0A1YW60"/>
<dbReference type="OrthoDB" id="8641865at2"/>
<dbReference type="PIRSF" id="PIRSF018266">
    <property type="entry name" value="FecR"/>
    <property type="match status" value="1"/>
</dbReference>
<dbReference type="Proteomes" id="UP000030060">
    <property type="component" value="Unassembled WGS sequence"/>
</dbReference>
<protein>
    <submittedName>
        <fullName evidence="3">Sensor protein</fullName>
    </submittedName>
</protein>
<sequence length="314" mass="34343">MSDELIDSATRWYVLLRSGQASTGDWQRYEQWRAADPRHDALCRQLETRLGVFQVPQAQGVSGKVLQQALEAPSSRRQVLQVALAGAGVAVGAALLAKPLGLPLTELTADIRTGTGERRTVALGDGSELLLNAQSAADIQFDPQRRLIRLREGELLAKVASDRIRPFLIQTDQARLRAYGNRFLVRERQGQGQVVALNGAVEIDGQHGERLQLAAGHEVNYDRAGFGPVQASSSGATAWVDGFLQVRDRPLAEVIDALRPYHNGVLRLDPAVAGLRVSGLYRLDNPQQILDTLARTLPIHITRRSGFWVTVNAA</sequence>
<feature type="domain" description="FecR protein" evidence="1">
    <location>
        <begin position="110"/>
        <end position="202"/>
    </location>
</feature>
<evidence type="ECO:0000313" key="3">
    <source>
        <dbReference type="EMBL" id="KGE64697.1"/>
    </source>
</evidence>
<organism evidence="3 4">
    <name type="scientific">Pseudomonas fluorescens LMG 5329</name>
    <dbReference type="NCBI Taxonomy" id="1324332"/>
    <lineage>
        <taxon>Bacteria</taxon>
        <taxon>Pseudomonadati</taxon>
        <taxon>Pseudomonadota</taxon>
        <taxon>Gammaproteobacteria</taxon>
        <taxon>Pseudomonadales</taxon>
        <taxon>Pseudomonadaceae</taxon>
        <taxon>Pseudomonas</taxon>
    </lineage>
</organism>
<dbReference type="RefSeq" id="WP_038850567.1">
    <property type="nucleotide sequence ID" value="NZ_ASGY01000219.1"/>
</dbReference>
<gene>
    <name evidence="3" type="ORF">K814_0127855</name>
</gene>